<organism evidence="2 3">
    <name type="scientific">Candidatus Andersenbacteria bacterium RIFCSPHIGHO2_12_FULL_45_11b</name>
    <dbReference type="NCBI Taxonomy" id="1797282"/>
    <lineage>
        <taxon>Bacteria</taxon>
        <taxon>Candidatus Anderseniibacteriota</taxon>
    </lineage>
</organism>
<dbReference type="EMBL" id="MHHS01000011">
    <property type="protein sequence ID" value="OGY37326.1"/>
    <property type="molecule type" value="Genomic_DNA"/>
</dbReference>
<evidence type="ECO:0000313" key="3">
    <source>
        <dbReference type="Proteomes" id="UP000177941"/>
    </source>
</evidence>
<dbReference type="Pfam" id="PF04480">
    <property type="entry name" value="DUF559"/>
    <property type="match status" value="1"/>
</dbReference>
<dbReference type="CDD" id="cd01038">
    <property type="entry name" value="Endonuclease_DUF559"/>
    <property type="match status" value="1"/>
</dbReference>
<evidence type="ECO:0000259" key="1">
    <source>
        <dbReference type="Pfam" id="PF04480"/>
    </source>
</evidence>
<proteinExistence type="predicted"/>
<dbReference type="InterPro" id="IPR007569">
    <property type="entry name" value="DUF559"/>
</dbReference>
<dbReference type="Proteomes" id="UP000177941">
    <property type="component" value="Unassembled WGS sequence"/>
</dbReference>
<dbReference type="Gene3D" id="3.40.960.10">
    <property type="entry name" value="VSR Endonuclease"/>
    <property type="match status" value="1"/>
</dbReference>
<dbReference type="PANTHER" id="PTHR38590">
    <property type="entry name" value="BLL0828 PROTEIN"/>
    <property type="match status" value="1"/>
</dbReference>
<gene>
    <name evidence="2" type="ORF">A3E36_02620</name>
</gene>
<dbReference type="InterPro" id="IPR011335">
    <property type="entry name" value="Restrct_endonuc-II-like"/>
</dbReference>
<feature type="domain" description="DUF559" evidence="1">
    <location>
        <begin position="14"/>
        <end position="117"/>
    </location>
</feature>
<accession>A0A1G1XBW3</accession>
<dbReference type="InterPro" id="IPR047216">
    <property type="entry name" value="Endonuclease_DUF559_bact"/>
</dbReference>
<reference evidence="2 3" key="1">
    <citation type="journal article" date="2016" name="Nat. Commun.">
        <title>Thousands of microbial genomes shed light on interconnected biogeochemical processes in an aquifer system.</title>
        <authorList>
            <person name="Anantharaman K."/>
            <person name="Brown C.T."/>
            <person name="Hug L.A."/>
            <person name="Sharon I."/>
            <person name="Castelle C.J."/>
            <person name="Probst A.J."/>
            <person name="Thomas B.C."/>
            <person name="Singh A."/>
            <person name="Wilkins M.J."/>
            <person name="Karaoz U."/>
            <person name="Brodie E.L."/>
            <person name="Williams K.H."/>
            <person name="Hubbard S.S."/>
            <person name="Banfield J.F."/>
        </authorList>
    </citation>
    <scope>NUCLEOTIDE SEQUENCE [LARGE SCALE GENOMIC DNA]</scope>
</reference>
<comment type="caution">
    <text evidence="2">The sequence shown here is derived from an EMBL/GenBank/DDBJ whole genome shotgun (WGS) entry which is preliminary data.</text>
</comment>
<name>A0A1G1XBW3_9BACT</name>
<dbReference type="SUPFAM" id="SSF52980">
    <property type="entry name" value="Restriction endonuclease-like"/>
    <property type="match status" value="1"/>
</dbReference>
<sequence length="124" mass="14460">MGILHNQKLSTPVRRVLRKNMPEPERRLWYFIRKKQLNGYRFRRQQSFGRYVVDFYSAEAHLAIELDGDSHYTDEAQAYDTERTEYLNNCGINVLRFTNTEIINNIDGVLSDIASNLPPSPPSP</sequence>
<protein>
    <recommendedName>
        <fullName evidence="1">DUF559 domain-containing protein</fullName>
    </recommendedName>
</protein>
<evidence type="ECO:0000313" key="2">
    <source>
        <dbReference type="EMBL" id="OGY37326.1"/>
    </source>
</evidence>
<dbReference type="AlphaFoldDB" id="A0A1G1XBW3"/>
<dbReference type="PANTHER" id="PTHR38590:SF1">
    <property type="entry name" value="BLL0828 PROTEIN"/>
    <property type="match status" value="1"/>
</dbReference>